<accession>A0ABW3Y0X9</accession>
<feature type="domain" description="Amidohydrolase 3" evidence="1">
    <location>
        <begin position="82"/>
        <end position="571"/>
    </location>
</feature>
<organism evidence="2 3">
    <name type="scientific">Namhaeicola litoreus</name>
    <dbReference type="NCBI Taxonomy" id="1052145"/>
    <lineage>
        <taxon>Bacteria</taxon>
        <taxon>Pseudomonadati</taxon>
        <taxon>Bacteroidota</taxon>
        <taxon>Flavobacteriia</taxon>
        <taxon>Flavobacteriales</taxon>
        <taxon>Flavobacteriaceae</taxon>
        <taxon>Namhaeicola</taxon>
    </lineage>
</organism>
<dbReference type="InterPro" id="IPR013108">
    <property type="entry name" value="Amidohydro_3"/>
</dbReference>
<dbReference type="EC" id="3.5.-.-" evidence="2"/>
<dbReference type="Pfam" id="PF07969">
    <property type="entry name" value="Amidohydro_3"/>
    <property type="match status" value="1"/>
</dbReference>
<comment type="caution">
    <text evidence="2">The sequence shown here is derived from an EMBL/GenBank/DDBJ whole genome shotgun (WGS) entry which is preliminary data.</text>
</comment>
<keyword evidence="3" id="KW-1185">Reference proteome</keyword>
<evidence type="ECO:0000313" key="2">
    <source>
        <dbReference type="EMBL" id="MFD1315503.1"/>
    </source>
</evidence>
<sequence length="575" mass="64190">MKQLTFTVFVTLLLFSCKTEEKKQEVNAEPYALQQTLYYGGDILTMEGDEPTYAEALVQREGKIIFVGPKTQALEQFGGKAQEVDLEGKTLVPGFFDAHAHFYGFGAQAITANLLASPDGNCNSIADMINELKDWYKINGTDKTQGWIVGMGFDDAVLEDKRFPTKEDLDQVSVDVPIMVVHISGHFCVLNSKGLEVIGMNANTPDPEGGVIRRMEGSKEPNGVLEELAAIPVMIKNISPVEPQLADLYMDEGQKMAASFGYTTAVEGRAMGNHEQLADYAKRGKFYIDVASLIDYAFTPYMNSVWNSKRYKDGYRIAGLKLTLDGSPQGRTAWRTMPYLLPPDGQKKGYAGYPAIPKDEDVQKIVDTAFANNWQLSVHSNADASADQLFRVLNKASAEYGNKDRRTSLIHGQLIRMDQLDSLKKYEVIGSFFPMHTFYWGDWYDEIIGPEKAQQISPIKSALNKGVVVTSHTDAPVALPNLMMILWTTVNRVSRSGKVMGPDERLTTYEALKSITIWGAYQFYEENQKGTLKEGKLADMVILDKNPLKVDPMILKDIKVLETIKEGKTVFKRSR</sequence>
<dbReference type="CDD" id="cd01300">
    <property type="entry name" value="YtcJ_like"/>
    <property type="match status" value="1"/>
</dbReference>
<dbReference type="InterPro" id="IPR033932">
    <property type="entry name" value="YtcJ-like"/>
</dbReference>
<dbReference type="Gene3D" id="3.10.310.70">
    <property type="match status" value="1"/>
</dbReference>
<gene>
    <name evidence="2" type="ORF">ACFQ39_07730</name>
</gene>
<dbReference type="EMBL" id="JBHTMY010000003">
    <property type="protein sequence ID" value="MFD1315503.1"/>
    <property type="molecule type" value="Genomic_DNA"/>
</dbReference>
<dbReference type="Proteomes" id="UP001597201">
    <property type="component" value="Unassembled WGS sequence"/>
</dbReference>
<dbReference type="PANTHER" id="PTHR22642">
    <property type="entry name" value="IMIDAZOLONEPROPIONASE"/>
    <property type="match status" value="1"/>
</dbReference>
<dbReference type="Gene3D" id="2.30.40.10">
    <property type="entry name" value="Urease, subunit C, domain 1"/>
    <property type="match status" value="1"/>
</dbReference>
<name>A0ABW3Y0X9_9FLAO</name>
<dbReference type="RefSeq" id="WP_377177745.1">
    <property type="nucleotide sequence ID" value="NZ_JBHTMY010000003.1"/>
</dbReference>
<dbReference type="PANTHER" id="PTHR22642:SF2">
    <property type="entry name" value="PROTEIN LONG AFTER FAR-RED 3"/>
    <property type="match status" value="1"/>
</dbReference>
<evidence type="ECO:0000259" key="1">
    <source>
        <dbReference type="Pfam" id="PF07969"/>
    </source>
</evidence>
<keyword evidence="2" id="KW-0378">Hydrolase</keyword>
<dbReference type="SUPFAM" id="SSF51338">
    <property type="entry name" value="Composite domain of metallo-dependent hydrolases"/>
    <property type="match status" value="1"/>
</dbReference>
<dbReference type="InterPro" id="IPR011059">
    <property type="entry name" value="Metal-dep_hydrolase_composite"/>
</dbReference>
<dbReference type="SUPFAM" id="SSF51556">
    <property type="entry name" value="Metallo-dependent hydrolases"/>
    <property type="match status" value="1"/>
</dbReference>
<dbReference type="Gene3D" id="3.20.20.140">
    <property type="entry name" value="Metal-dependent hydrolases"/>
    <property type="match status" value="1"/>
</dbReference>
<reference evidence="3" key="1">
    <citation type="journal article" date="2019" name="Int. J. Syst. Evol. Microbiol.">
        <title>The Global Catalogue of Microorganisms (GCM) 10K type strain sequencing project: providing services to taxonomists for standard genome sequencing and annotation.</title>
        <authorList>
            <consortium name="The Broad Institute Genomics Platform"/>
            <consortium name="The Broad Institute Genome Sequencing Center for Infectious Disease"/>
            <person name="Wu L."/>
            <person name="Ma J."/>
        </authorList>
    </citation>
    <scope>NUCLEOTIDE SEQUENCE [LARGE SCALE GENOMIC DNA]</scope>
    <source>
        <strain evidence="3">CCUG 61485</strain>
    </source>
</reference>
<protein>
    <submittedName>
        <fullName evidence="2">Amidohydrolase</fullName>
        <ecNumber evidence="2">3.5.-.-</ecNumber>
    </submittedName>
</protein>
<dbReference type="GO" id="GO:0016787">
    <property type="term" value="F:hydrolase activity"/>
    <property type="evidence" value="ECO:0007669"/>
    <property type="project" value="UniProtKB-KW"/>
</dbReference>
<evidence type="ECO:0000313" key="3">
    <source>
        <dbReference type="Proteomes" id="UP001597201"/>
    </source>
</evidence>
<dbReference type="PROSITE" id="PS51257">
    <property type="entry name" value="PROKAR_LIPOPROTEIN"/>
    <property type="match status" value="1"/>
</dbReference>
<proteinExistence type="predicted"/>
<dbReference type="InterPro" id="IPR032466">
    <property type="entry name" value="Metal_Hydrolase"/>
</dbReference>